<dbReference type="Proteomes" id="UP000319769">
    <property type="component" value="Unassembled WGS sequence"/>
</dbReference>
<accession>A0A5N0V8C8</accession>
<dbReference type="PANTHER" id="PTHR42941:SF1">
    <property type="entry name" value="SLL1037 PROTEIN"/>
    <property type="match status" value="1"/>
</dbReference>
<dbReference type="Pfam" id="PF16868">
    <property type="entry name" value="NMT1_3"/>
    <property type="match status" value="1"/>
</dbReference>
<dbReference type="AlphaFoldDB" id="A0A5N0V8C8"/>
<evidence type="ECO:0000313" key="1">
    <source>
        <dbReference type="EMBL" id="KAA9161320.1"/>
    </source>
</evidence>
<dbReference type="SUPFAM" id="SSF53850">
    <property type="entry name" value="Periplasmic binding protein-like II"/>
    <property type="match status" value="1"/>
</dbReference>
<dbReference type="RefSeq" id="WP_144757679.1">
    <property type="nucleotide sequence ID" value="NZ_VMNW02000017.1"/>
</dbReference>
<dbReference type="PROSITE" id="PS51257">
    <property type="entry name" value="PROKAR_LIPOPROTEIN"/>
    <property type="match status" value="1"/>
</dbReference>
<evidence type="ECO:0000313" key="2">
    <source>
        <dbReference type="Proteomes" id="UP000319769"/>
    </source>
</evidence>
<dbReference type="Gene3D" id="3.40.190.10">
    <property type="entry name" value="Periplasmic binding protein-like II"/>
    <property type="match status" value="2"/>
</dbReference>
<dbReference type="OrthoDB" id="5582316at2"/>
<reference evidence="1" key="1">
    <citation type="submission" date="2019-09" db="EMBL/GenBank/DDBJ databases">
        <authorList>
            <person name="Teo W.F.A."/>
            <person name="Duangmal K."/>
        </authorList>
    </citation>
    <scope>NUCLEOTIDE SEQUENCE [LARGE SCALE GENOMIC DNA]</scope>
    <source>
        <strain evidence="1">K81G1</strain>
    </source>
</reference>
<dbReference type="PANTHER" id="PTHR42941">
    <property type="entry name" value="SLL1037 PROTEIN"/>
    <property type="match status" value="1"/>
</dbReference>
<keyword evidence="2" id="KW-1185">Reference proteome</keyword>
<gene>
    <name evidence="1" type="ORF">FPZ12_014305</name>
</gene>
<protein>
    <submittedName>
        <fullName evidence="1">TAXI family TRAP transporter solute-binding subunit</fullName>
    </submittedName>
</protein>
<comment type="caution">
    <text evidence="1">The sequence shown here is derived from an EMBL/GenBank/DDBJ whole genome shotgun (WGS) entry which is preliminary data.</text>
</comment>
<organism evidence="1 2">
    <name type="scientific">Amycolatopsis acidicola</name>
    <dbReference type="NCBI Taxonomy" id="2596893"/>
    <lineage>
        <taxon>Bacteria</taxon>
        <taxon>Bacillati</taxon>
        <taxon>Actinomycetota</taxon>
        <taxon>Actinomycetes</taxon>
        <taxon>Pseudonocardiales</taxon>
        <taxon>Pseudonocardiaceae</taxon>
        <taxon>Amycolatopsis</taxon>
    </lineage>
</organism>
<sequence>MAPISRRIVLAAAGALVLGGCEQRFEGARLTVSTGIRGAVYDQLGTVLAAAWAKNLDFTANVLPSAGSGQNLDRLLGAQADVGFSAADAAAARAATTGGGHLQALTRMHDDYVQVVVPASSPVKRLAELRGMRVSVGQADSGVRLIADRLLAGVGLSGGTDVDRRPLAIDDAADALYRGQIDAFFWSGGLPTAQVTELARRIPIRVVDLSDLLSQVSKQYQEYGAATLPGSAYQLADSVTTLLVPNLLLATDRMSDAVAKALTQGVFDAQPALAAANRAARSIDSRSGIETSPVSLHPGALAYYRAAHYVSG</sequence>
<dbReference type="InterPro" id="IPR011852">
    <property type="entry name" value="TRAP_TAXI"/>
</dbReference>
<dbReference type="NCBIfam" id="TIGR02122">
    <property type="entry name" value="TRAP_TAXI"/>
    <property type="match status" value="1"/>
</dbReference>
<dbReference type="EMBL" id="VMNW02000017">
    <property type="protein sequence ID" value="KAA9161320.1"/>
    <property type="molecule type" value="Genomic_DNA"/>
</dbReference>
<proteinExistence type="predicted"/>
<name>A0A5N0V8C8_9PSEU</name>